<dbReference type="AlphaFoldDB" id="A0A6J5XUE0"/>
<keyword evidence="3" id="KW-1185">Reference proteome</keyword>
<evidence type="ECO:0000256" key="1">
    <source>
        <dbReference type="SAM" id="SignalP"/>
    </source>
</evidence>
<feature type="chain" id="PRO_5026735647" description="Secreted protein" evidence="1">
    <location>
        <begin position="25"/>
        <end position="128"/>
    </location>
</feature>
<organism evidence="2 3">
    <name type="scientific">Prunus armeniaca</name>
    <name type="common">Apricot</name>
    <name type="synonym">Armeniaca vulgaris</name>
    <dbReference type="NCBI Taxonomy" id="36596"/>
    <lineage>
        <taxon>Eukaryota</taxon>
        <taxon>Viridiplantae</taxon>
        <taxon>Streptophyta</taxon>
        <taxon>Embryophyta</taxon>
        <taxon>Tracheophyta</taxon>
        <taxon>Spermatophyta</taxon>
        <taxon>Magnoliopsida</taxon>
        <taxon>eudicotyledons</taxon>
        <taxon>Gunneridae</taxon>
        <taxon>Pentapetalae</taxon>
        <taxon>rosids</taxon>
        <taxon>fabids</taxon>
        <taxon>Rosales</taxon>
        <taxon>Rosaceae</taxon>
        <taxon>Amygdaloideae</taxon>
        <taxon>Amygdaleae</taxon>
        <taxon>Prunus</taxon>
    </lineage>
</organism>
<evidence type="ECO:0000313" key="2">
    <source>
        <dbReference type="EMBL" id="CAB4317420.1"/>
    </source>
</evidence>
<dbReference type="Proteomes" id="UP000507245">
    <property type="component" value="Unassembled WGS sequence"/>
</dbReference>
<accession>A0A6J5XUE0</accession>
<keyword evidence="1" id="KW-0732">Signal</keyword>
<dbReference type="EMBL" id="CAEKKB010000007">
    <property type="protein sequence ID" value="CAB4317420.1"/>
    <property type="molecule type" value="Genomic_DNA"/>
</dbReference>
<gene>
    <name evidence="2" type="ORF">ORAREDHAP_LOCUS44192</name>
</gene>
<reference evidence="3" key="1">
    <citation type="journal article" date="2020" name="Genome Biol.">
        <title>Gamete binning: chromosome-level and haplotype-resolved genome assembly enabled by high-throughput single-cell sequencing of gamete genomes.</title>
        <authorList>
            <person name="Campoy J.A."/>
            <person name="Sun H."/>
            <person name="Goel M."/>
            <person name="Jiao W.-B."/>
            <person name="Folz-Donahue K."/>
            <person name="Wang N."/>
            <person name="Rubio M."/>
            <person name="Liu C."/>
            <person name="Kukat C."/>
            <person name="Ruiz D."/>
            <person name="Huettel B."/>
            <person name="Schneeberger K."/>
        </authorList>
    </citation>
    <scope>NUCLEOTIDE SEQUENCE [LARGE SCALE GENOMIC DNA]</scope>
    <source>
        <strain evidence="3">cv. Rojo Pasion</strain>
    </source>
</reference>
<protein>
    <recommendedName>
        <fullName evidence="4">Secreted protein</fullName>
    </recommendedName>
</protein>
<feature type="signal peptide" evidence="1">
    <location>
        <begin position="1"/>
        <end position="24"/>
    </location>
</feature>
<proteinExistence type="predicted"/>
<sequence length="128" mass="12710">MFAKLAWVWVWVALDFSMDRLSWWGVVARRACWCGPAGLEEVGAPALGGCLVAVHARGPCGAGVGARNEAARRGRRSVTGRTHGGGGGSAARCGTGCGGVLSRAAGARRQGGAAARVGGGGHGQAGGL</sequence>
<name>A0A6J5XUE0_PRUAR</name>
<evidence type="ECO:0000313" key="3">
    <source>
        <dbReference type="Proteomes" id="UP000507245"/>
    </source>
</evidence>
<evidence type="ECO:0008006" key="4">
    <source>
        <dbReference type="Google" id="ProtNLM"/>
    </source>
</evidence>